<accession>A0A4R6GMJ5</accession>
<sequence length="234" mass="26793">MIKQLQTRIERLNDVGKSFNGTDYSFGFNTWRGGTVTLLRRLFPEEKELIEQIQNIYLTRVDLSLTGPSAYNLEACKNEAREILQILIETYKQPREAQEKEAQDFWALLHPRVVQLAKSRFENGHYADAVSACLREINMIVKEHVRNAINQELDGAGLMTRAFSANNPIIQFGDLTTENGRSIQLGYMKIFEGAMIGIRNPKAHENMYPDGNKAIHFLFLSSFMFMKLQETGVI</sequence>
<organism evidence="2 3">
    <name type="scientific">Sunxiuqinia elliptica</name>
    <dbReference type="NCBI Taxonomy" id="655355"/>
    <lineage>
        <taxon>Bacteria</taxon>
        <taxon>Pseudomonadati</taxon>
        <taxon>Bacteroidota</taxon>
        <taxon>Bacteroidia</taxon>
        <taxon>Marinilabiliales</taxon>
        <taxon>Prolixibacteraceae</taxon>
        <taxon>Sunxiuqinia</taxon>
    </lineage>
</organism>
<dbReference type="Pfam" id="PF09509">
    <property type="entry name" value="Hypoth_Ymh"/>
    <property type="match status" value="1"/>
</dbReference>
<dbReference type="InterPro" id="IPR012654">
    <property type="entry name" value="CHP02391"/>
</dbReference>
<dbReference type="RefSeq" id="WP_133466744.1">
    <property type="nucleotide sequence ID" value="NZ_SNWI01000012.1"/>
</dbReference>
<gene>
    <name evidence="2" type="ORF">DET52_1121</name>
</gene>
<reference evidence="2 3" key="1">
    <citation type="submission" date="2019-03" db="EMBL/GenBank/DDBJ databases">
        <title>Freshwater and sediment microbial communities from various areas in North America, analyzing microbe dynamics in response to fracking.</title>
        <authorList>
            <person name="Lamendella R."/>
        </authorList>
    </citation>
    <scope>NUCLEOTIDE SEQUENCE [LARGE SCALE GENOMIC DNA]</scope>
    <source>
        <strain evidence="2 3">114D</strain>
    </source>
</reference>
<protein>
    <submittedName>
        <fullName evidence="2">Uncharacterized protein (TIGR02391 family)</fullName>
    </submittedName>
</protein>
<feature type="domain" description="Conserved hypothetical protein CHP02391" evidence="1">
    <location>
        <begin position="109"/>
        <end position="227"/>
    </location>
</feature>
<dbReference type="Proteomes" id="UP000294848">
    <property type="component" value="Unassembled WGS sequence"/>
</dbReference>
<dbReference type="OrthoDB" id="2521943at2"/>
<proteinExistence type="predicted"/>
<comment type="caution">
    <text evidence="2">The sequence shown here is derived from an EMBL/GenBank/DDBJ whole genome shotgun (WGS) entry which is preliminary data.</text>
</comment>
<evidence type="ECO:0000313" key="2">
    <source>
        <dbReference type="EMBL" id="TDN96177.1"/>
    </source>
</evidence>
<evidence type="ECO:0000259" key="1">
    <source>
        <dbReference type="Pfam" id="PF09509"/>
    </source>
</evidence>
<evidence type="ECO:0000313" key="3">
    <source>
        <dbReference type="Proteomes" id="UP000294848"/>
    </source>
</evidence>
<name>A0A4R6GMJ5_9BACT</name>
<dbReference type="AlphaFoldDB" id="A0A4R6GMJ5"/>
<dbReference type="EMBL" id="SNWI01000012">
    <property type="protein sequence ID" value="TDN96177.1"/>
    <property type="molecule type" value="Genomic_DNA"/>
</dbReference>
<dbReference type="NCBIfam" id="TIGR02391">
    <property type="entry name" value="hypoth_ymh"/>
    <property type="match status" value="1"/>
</dbReference>